<organism evidence="1 2">
    <name type="scientific">Batrachochytrium salamandrivorans</name>
    <dbReference type="NCBI Taxonomy" id="1357716"/>
    <lineage>
        <taxon>Eukaryota</taxon>
        <taxon>Fungi</taxon>
        <taxon>Fungi incertae sedis</taxon>
        <taxon>Chytridiomycota</taxon>
        <taxon>Chytridiomycota incertae sedis</taxon>
        <taxon>Chytridiomycetes</taxon>
        <taxon>Rhizophydiales</taxon>
        <taxon>Rhizophydiales incertae sedis</taxon>
        <taxon>Batrachochytrium</taxon>
    </lineage>
</organism>
<reference evidence="1 2" key="1">
    <citation type="submission" date="2021-02" db="EMBL/GenBank/DDBJ databases">
        <title>Variation within the Batrachochytrium salamandrivorans European outbreak.</title>
        <authorList>
            <person name="Kelly M."/>
            <person name="Pasmans F."/>
            <person name="Shea T.P."/>
            <person name="Munoz J.F."/>
            <person name="Carranza S."/>
            <person name="Cuomo C.A."/>
            <person name="Martel A."/>
        </authorList>
    </citation>
    <scope>NUCLEOTIDE SEQUENCE [LARGE SCALE GENOMIC DNA]</scope>
    <source>
        <strain evidence="1 2">AMFP18/2</strain>
    </source>
</reference>
<protein>
    <recommendedName>
        <fullName evidence="3">Tail specific protease domain-containing protein</fullName>
    </recommendedName>
</protein>
<evidence type="ECO:0000313" key="2">
    <source>
        <dbReference type="Proteomes" id="UP001648503"/>
    </source>
</evidence>
<name>A0ABQ8F4P2_9FUNG</name>
<comment type="caution">
    <text evidence="1">The sequence shown here is derived from an EMBL/GenBank/DDBJ whole genome shotgun (WGS) entry which is preliminary data.</text>
</comment>
<proteinExistence type="predicted"/>
<dbReference type="SUPFAM" id="SSF52096">
    <property type="entry name" value="ClpP/crotonase"/>
    <property type="match status" value="1"/>
</dbReference>
<gene>
    <name evidence="1" type="ORF">BASA50_009412</name>
</gene>
<dbReference type="PANTHER" id="PTHR32060:SF22">
    <property type="entry name" value="CARBOXYL-TERMINAL-PROCESSING PEPTIDASE 3, CHLOROPLASTIC"/>
    <property type="match status" value="1"/>
</dbReference>
<evidence type="ECO:0000313" key="1">
    <source>
        <dbReference type="EMBL" id="KAH6590437.1"/>
    </source>
</evidence>
<sequence length="528" mass="58808">MDLTNHQMWVNFDSKQSHYNGKANPYPDLDTFRKTYVGMTDEQFSLGLTKIFNRMRDLHTLYYKAGPYGCFSLSTGLFFKFVDDSLRSSEPPKVRVVGMTDTPEVLDLIGNVLSAVAVGDELLTINGLSFHDWYDQNKFILGFGANDSGGHRGAFQYLEGVSGSSNILPEVDGITFQLRRLGGNQELYTVTVPYVALYNDECWSLSSNLYKELTGIALHRTPAPTSLRQKRELLVNQLKDTDSILFDVRGNTGGLISAADGIIQLFKPDVTASQFVISRMRSPRIFFTMGPGSKSPWSKAWSATSDTSRYSGLGQWMTPHFEYLWTSVFQSSMMTILRASIAIHRRSIHGKAHGKKLWPKFYTRISVGARQLVRNGNYAGQLVEDDGVKSDVIVRSTIDDILPGDKGISAYDRIADYLGDVAQGKWMARPISYLGHMIAAIVLSDSINIPVVASGVDEITVVYQGETWELERRIINSQDGWNFNNGKWTIGDGISDYSGYTTSTVRVWLSAPVGSKVSVSLDADSRYL</sequence>
<dbReference type="Gene3D" id="3.90.226.10">
    <property type="entry name" value="2-enoyl-CoA Hydratase, Chain A, domain 1"/>
    <property type="match status" value="1"/>
</dbReference>
<keyword evidence="2" id="KW-1185">Reference proteome</keyword>
<dbReference type="PANTHER" id="PTHR32060">
    <property type="entry name" value="TAIL-SPECIFIC PROTEASE"/>
    <property type="match status" value="1"/>
</dbReference>
<dbReference type="Proteomes" id="UP001648503">
    <property type="component" value="Unassembled WGS sequence"/>
</dbReference>
<evidence type="ECO:0008006" key="3">
    <source>
        <dbReference type="Google" id="ProtNLM"/>
    </source>
</evidence>
<dbReference type="EMBL" id="JAFCIX010000433">
    <property type="protein sequence ID" value="KAH6590437.1"/>
    <property type="molecule type" value="Genomic_DNA"/>
</dbReference>
<dbReference type="InterPro" id="IPR029045">
    <property type="entry name" value="ClpP/crotonase-like_dom_sf"/>
</dbReference>
<accession>A0ABQ8F4P2</accession>